<dbReference type="EMBL" id="JBIACK010000003">
    <property type="protein sequence ID" value="MFE8700574.1"/>
    <property type="molecule type" value="Genomic_DNA"/>
</dbReference>
<evidence type="ECO:0000313" key="1">
    <source>
        <dbReference type="EMBL" id="MFE8700574.1"/>
    </source>
</evidence>
<organism evidence="1 2">
    <name type="scientific">Cytobacillus spartinae</name>
    <dbReference type="NCBI Taxonomy" id="3299023"/>
    <lineage>
        <taxon>Bacteria</taxon>
        <taxon>Bacillati</taxon>
        <taxon>Bacillota</taxon>
        <taxon>Bacilli</taxon>
        <taxon>Bacillales</taxon>
        <taxon>Bacillaceae</taxon>
        <taxon>Cytobacillus</taxon>
    </lineage>
</organism>
<proteinExistence type="predicted"/>
<sequence length="56" mass="6502">MGGKNKSSKKFFDNNPYSSPFTAPWYRPKHAHAQVNGETQQTQDLIILEHQTRKRS</sequence>
<protein>
    <submittedName>
        <fullName evidence="1">YpzG family protein</fullName>
    </submittedName>
</protein>
<name>A0ABW6K8P3_9BACI</name>
<accession>A0ABW6K8P3</accession>
<reference evidence="1 2" key="1">
    <citation type="submission" date="2024-08" db="EMBL/GenBank/DDBJ databases">
        <title>Two novel Cytobacillus novel species.</title>
        <authorList>
            <person name="Liu G."/>
        </authorList>
    </citation>
    <scope>NUCLEOTIDE SEQUENCE [LARGE SCALE GENOMIC DNA]</scope>
    <source>
        <strain evidence="1 2">FJAT-54145</strain>
    </source>
</reference>
<keyword evidence="2" id="KW-1185">Reference proteome</keyword>
<gene>
    <name evidence="1" type="ORF">ACFYKX_08120</name>
</gene>
<comment type="caution">
    <text evidence="1">The sequence shown here is derived from an EMBL/GenBank/DDBJ whole genome shotgun (WGS) entry which is preliminary data.</text>
</comment>
<dbReference type="Proteomes" id="UP001601059">
    <property type="component" value="Unassembled WGS sequence"/>
</dbReference>
<dbReference type="RefSeq" id="WP_389359903.1">
    <property type="nucleotide sequence ID" value="NZ_JBIACK010000003.1"/>
</dbReference>
<dbReference type="InterPro" id="IPR025413">
    <property type="entry name" value="YpzG-like"/>
</dbReference>
<evidence type="ECO:0000313" key="2">
    <source>
        <dbReference type="Proteomes" id="UP001601059"/>
    </source>
</evidence>
<dbReference type="Pfam" id="PF14139">
    <property type="entry name" value="YpzG"/>
    <property type="match status" value="1"/>
</dbReference>